<evidence type="ECO:0000313" key="3">
    <source>
        <dbReference type="Proteomes" id="UP001589894"/>
    </source>
</evidence>
<evidence type="ECO:0000313" key="2">
    <source>
        <dbReference type="EMBL" id="MFC0564201.1"/>
    </source>
</evidence>
<sequence>MGDFMKKAKDFVDRNEQKVDQGMRKAGDEVNRRTGGKYEDKVNKATQQAQRATGRQSQQGQQAPPATGNRGQQQAG</sequence>
<proteinExistence type="predicted"/>
<protein>
    <submittedName>
        <fullName evidence="2">Antitoxin</fullName>
    </submittedName>
</protein>
<name>A0ABV6NU52_9ACTN</name>
<dbReference type="Pfam" id="PF14013">
    <property type="entry name" value="MT0933_antitox"/>
    <property type="match status" value="1"/>
</dbReference>
<feature type="compositionally biased region" description="Low complexity" evidence="1">
    <location>
        <begin position="45"/>
        <end position="68"/>
    </location>
</feature>
<keyword evidence="3" id="KW-1185">Reference proteome</keyword>
<dbReference type="InterPro" id="IPR028037">
    <property type="entry name" value="Antitoxin_Rv0909/MT0933"/>
</dbReference>
<feature type="region of interest" description="Disordered" evidence="1">
    <location>
        <begin position="1"/>
        <end position="76"/>
    </location>
</feature>
<reference evidence="2 3" key="1">
    <citation type="submission" date="2024-09" db="EMBL/GenBank/DDBJ databases">
        <authorList>
            <person name="Sun Q."/>
            <person name="Mori K."/>
        </authorList>
    </citation>
    <scope>NUCLEOTIDE SEQUENCE [LARGE SCALE GENOMIC DNA]</scope>
    <source>
        <strain evidence="2 3">TBRC 2205</strain>
    </source>
</reference>
<dbReference type="Proteomes" id="UP001589894">
    <property type="component" value="Unassembled WGS sequence"/>
</dbReference>
<feature type="compositionally biased region" description="Basic and acidic residues" evidence="1">
    <location>
        <begin position="1"/>
        <end position="43"/>
    </location>
</feature>
<dbReference type="EMBL" id="JBHLUE010000004">
    <property type="protein sequence ID" value="MFC0564201.1"/>
    <property type="molecule type" value="Genomic_DNA"/>
</dbReference>
<evidence type="ECO:0000256" key="1">
    <source>
        <dbReference type="SAM" id="MobiDB-lite"/>
    </source>
</evidence>
<organism evidence="2 3">
    <name type="scientific">Plantactinospora siamensis</name>
    <dbReference type="NCBI Taxonomy" id="555372"/>
    <lineage>
        <taxon>Bacteria</taxon>
        <taxon>Bacillati</taxon>
        <taxon>Actinomycetota</taxon>
        <taxon>Actinomycetes</taxon>
        <taxon>Micromonosporales</taxon>
        <taxon>Micromonosporaceae</taxon>
        <taxon>Plantactinospora</taxon>
    </lineage>
</organism>
<accession>A0ABV6NU52</accession>
<gene>
    <name evidence="2" type="ORF">ACFFHU_08485</name>
</gene>
<comment type="caution">
    <text evidence="2">The sequence shown here is derived from an EMBL/GenBank/DDBJ whole genome shotgun (WGS) entry which is preliminary data.</text>
</comment>
<dbReference type="RefSeq" id="WP_377337145.1">
    <property type="nucleotide sequence ID" value="NZ_JBHLUE010000004.1"/>
</dbReference>